<keyword evidence="2" id="KW-0812">Transmembrane</keyword>
<feature type="transmembrane region" description="Helical" evidence="2">
    <location>
        <begin position="161"/>
        <end position="190"/>
    </location>
</feature>
<keyword evidence="5" id="KW-1185">Reference proteome</keyword>
<keyword evidence="2" id="KW-1133">Transmembrane helix</keyword>
<reference evidence="4 5" key="1">
    <citation type="submission" date="2024-09" db="EMBL/GenBank/DDBJ databases">
        <authorList>
            <person name="Sun Q."/>
            <person name="Mori K."/>
        </authorList>
    </citation>
    <scope>NUCLEOTIDE SEQUENCE [LARGE SCALE GENOMIC DNA]</scope>
    <source>
        <strain evidence="4 5">CECT 9424</strain>
    </source>
</reference>
<dbReference type="EMBL" id="JBHMEC010000030">
    <property type="protein sequence ID" value="MFB9151453.1"/>
    <property type="molecule type" value="Genomic_DNA"/>
</dbReference>
<feature type="transmembrane region" description="Helical" evidence="2">
    <location>
        <begin position="50"/>
        <end position="76"/>
    </location>
</feature>
<protein>
    <submittedName>
        <fullName evidence="4">DUF2062 domain-containing protein</fullName>
    </submittedName>
</protein>
<comment type="caution">
    <text evidence="4">The sequence shown here is derived from an EMBL/GenBank/DDBJ whole genome shotgun (WGS) entry which is preliminary data.</text>
</comment>
<proteinExistence type="predicted"/>
<dbReference type="InterPro" id="IPR018639">
    <property type="entry name" value="DUF2062"/>
</dbReference>
<evidence type="ECO:0000256" key="2">
    <source>
        <dbReference type="SAM" id="Phobius"/>
    </source>
</evidence>
<sequence>MIFRRRDRRPWWRIVADFLWPRGGWARAFTYVKHRVNRLPDPPDRIARGIFAGVFTTFTPFYGLHFLVAAGIALVVRGNIPAALLGTFFGNPLTYLPIGVVSLQTGHVILGRHTPHEDEISRSLGGKFVDAGEDLKNNIIAMFTDRQADWHGLGIFYDEVFFPYMIGGIVPGIVVGLAAYYISLPVVAAYQKRRRGALRAKWEALREKRASKDKAARDTGEDHKPERDSPARRP</sequence>
<evidence type="ECO:0000313" key="5">
    <source>
        <dbReference type="Proteomes" id="UP001589670"/>
    </source>
</evidence>
<evidence type="ECO:0000256" key="1">
    <source>
        <dbReference type="SAM" id="MobiDB-lite"/>
    </source>
</evidence>
<dbReference type="PANTHER" id="PTHR40547">
    <property type="entry name" value="SLL0298 PROTEIN"/>
    <property type="match status" value="1"/>
</dbReference>
<accession>A0ABV5I4R3</accession>
<name>A0ABV5I4R3_9RHOB</name>
<dbReference type="PANTHER" id="PTHR40547:SF1">
    <property type="entry name" value="SLL0298 PROTEIN"/>
    <property type="match status" value="1"/>
</dbReference>
<dbReference type="Pfam" id="PF09835">
    <property type="entry name" value="DUF2062"/>
    <property type="match status" value="1"/>
</dbReference>
<organism evidence="4 5">
    <name type="scientific">Roseovarius ramblicola</name>
    <dbReference type="NCBI Taxonomy" id="2022336"/>
    <lineage>
        <taxon>Bacteria</taxon>
        <taxon>Pseudomonadati</taxon>
        <taxon>Pseudomonadota</taxon>
        <taxon>Alphaproteobacteria</taxon>
        <taxon>Rhodobacterales</taxon>
        <taxon>Roseobacteraceae</taxon>
        <taxon>Roseovarius</taxon>
    </lineage>
</organism>
<evidence type="ECO:0000313" key="4">
    <source>
        <dbReference type="EMBL" id="MFB9151453.1"/>
    </source>
</evidence>
<dbReference type="Proteomes" id="UP001589670">
    <property type="component" value="Unassembled WGS sequence"/>
</dbReference>
<keyword evidence="2" id="KW-0472">Membrane</keyword>
<gene>
    <name evidence="4" type="ORF">ACFFU4_17000</name>
</gene>
<dbReference type="RefSeq" id="WP_377071053.1">
    <property type="nucleotide sequence ID" value="NZ_JBHMEC010000030.1"/>
</dbReference>
<evidence type="ECO:0000259" key="3">
    <source>
        <dbReference type="Pfam" id="PF09835"/>
    </source>
</evidence>
<feature type="region of interest" description="Disordered" evidence="1">
    <location>
        <begin position="206"/>
        <end position="234"/>
    </location>
</feature>
<feature type="domain" description="DUF2062" evidence="3">
    <location>
        <begin position="27"/>
        <end position="195"/>
    </location>
</feature>